<keyword evidence="4" id="KW-1185">Reference proteome</keyword>
<dbReference type="EMBL" id="QZCH01000004">
    <property type="protein sequence ID" value="RJG49408.1"/>
    <property type="molecule type" value="Genomic_DNA"/>
</dbReference>
<evidence type="ECO:0000313" key="3">
    <source>
        <dbReference type="EMBL" id="RJG49408.1"/>
    </source>
</evidence>
<evidence type="ECO:0000256" key="2">
    <source>
        <dbReference type="SAM" id="Phobius"/>
    </source>
</evidence>
<accession>A0A418YH26</accession>
<reference evidence="3 4" key="2">
    <citation type="submission" date="2019-01" db="EMBL/GenBank/DDBJ databases">
        <title>Motilimonas pumilus sp. nov., isolated from the gut of sea cucumber (Apostichopus japonicus).</title>
        <authorList>
            <person name="Wang F.-Q."/>
            <person name="Ren L.-H."/>
            <person name="Lin Y.-W."/>
            <person name="Sun G.-H."/>
            <person name="Du Z.-J."/>
            <person name="Zhao J.-X."/>
            <person name="Liu X.-J."/>
            <person name="Liu L.-J."/>
        </authorList>
    </citation>
    <scope>NUCLEOTIDE SEQUENCE [LARGE SCALE GENOMIC DNA]</scope>
    <source>
        <strain evidence="3 4">PLHSC7-2</strain>
    </source>
</reference>
<gene>
    <name evidence="3" type="ORF">D1Z90_05460</name>
</gene>
<comment type="caution">
    <text evidence="3">The sequence shown here is derived from an EMBL/GenBank/DDBJ whole genome shotgun (WGS) entry which is preliminary data.</text>
</comment>
<dbReference type="Proteomes" id="UP000283255">
    <property type="component" value="Unassembled WGS sequence"/>
</dbReference>
<sequence>MSNFYRGLNNFWVGLWFGILLPVILLLVLILMLSQELTSVFTLDKDSPLGQQALTTISSADRLLNLLHQKLADSNSDKEASELHQIANIQGTLDDIEGAQQHITQLTEDKKQAYIDKLTVQLQQQLALLTSPSMAQQISQALAVSLARQAGLLIRQPCSADNAPPQTSSTNPELRSDKNDGGLNWDSVPDTDTHNSTTSPGGLALPSNNQNN</sequence>
<proteinExistence type="predicted"/>
<feature type="region of interest" description="Disordered" evidence="1">
    <location>
        <begin position="157"/>
        <end position="212"/>
    </location>
</feature>
<reference evidence="3 4" key="1">
    <citation type="submission" date="2018-09" db="EMBL/GenBank/DDBJ databases">
        <authorList>
            <person name="Wang F."/>
        </authorList>
    </citation>
    <scope>NUCLEOTIDE SEQUENCE [LARGE SCALE GENOMIC DNA]</scope>
    <source>
        <strain evidence="3 4">PLHSC7-2</strain>
    </source>
</reference>
<organism evidence="3 4">
    <name type="scientific">Motilimonas pumila</name>
    <dbReference type="NCBI Taxonomy" id="2303987"/>
    <lineage>
        <taxon>Bacteria</taxon>
        <taxon>Pseudomonadati</taxon>
        <taxon>Pseudomonadota</taxon>
        <taxon>Gammaproteobacteria</taxon>
        <taxon>Alteromonadales</taxon>
        <taxon>Alteromonadales genera incertae sedis</taxon>
        <taxon>Motilimonas</taxon>
    </lineage>
</organism>
<dbReference type="AlphaFoldDB" id="A0A418YH26"/>
<keyword evidence="2" id="KW-0472">Membrane</keyword>
<evidence type="ECO:0000256" key="1">
    <source>
        <dbReference type="SAM" id="MobiDB-lite"/>
    </source>
</evidence>
<feature type="compositionally biased region" description="Polar residues" evidence="1">
    <location>
        <begin position="164"/>
        <end position="173"/>
    </location>
</feature>
<keyword evidence="2" id="KW-1133">Transmembrane helix</keyword>
<name>A0A418YH26_9GAMM</name>
<keyword evidence="2" id="KW-0812">Transmembrane</keyword>
<feature type="transmembrane region" description="Helical" evidence="2">
    <location>
        <begin position="12"/>
        <end position="33"/>
    </location>
</feature>
<evidence type="ECO:0000313" key="4">
    <source>
        <dbReference type="Proteomes" id="UP000283255"/>
    </source>
</evidence>
<dbReference type="RefSeq" id="WP_119909743.1">
    <property type="nucleotide sequence ID" value="NZ_QZCH01000004.1"/>
</dbReference>
<feature type="compositionally biased region" description="Polar residues" evidence="1">
    <location>
        <begin position="194"/>
        <end position="212"/>
    </location>
</feature>
<protein>
    <submittedName>
        <fullName evidence="3">Uncharacterized protein</fullName>
    </submittedName>
</protein>